<evidence type="ECO:0000313" key="2">
    <source>
        <dbReference type="Proteomes" id="UP000318336"/>
    </source>
</evidence>
<sequence>MTWKTPDDVVWHGDEEVAYAVHADGGPVHVLSTTAYLVWDAALGKHTPDEVVDEVSQALDQAPDLIRADVQTCLTELTAVGLLENTTPGAP</sequence>
<proteinExistence type="predicted"/>
<organism evidence="1 2">
    <name type="scientific">Barrientosiimonas humi</name>
    <dbReference type="NCBI Taxonomy" id="999931"/>
    <lineage>
        <taxon>Bacteria</taxon>
        <taxon>Bacillati</taxon>
        <taxon>Actinomycetota</taxon>
        <taxon>Actinomycetes</taxon>
        <taxon>Micrococcales</taxon>
        <taxon>Dermacoccaceae</taxon>
        <taxon>Barrientosiimonas</taxon>
    </lineage>
</organism>
<comment type="caution">
    <text evidence="1">The sequence shown here is derived from an EMBL/GenBank/DDBJ whole genome shotgun (WGS) entry which is preliminary data.</text>
</comment>
<dbReference type="InterPro" id="IPR008792">
    <property type="entry name" value="PQQD"/>
</dbReference>
<dbReference type="AlphaFoldDB" id="A0A542XE18"/>
<keyword evidence="2" id="KW-1185">Reference proteome</keyword>
<accession>A0A542XE18</accession>
<dbReference type="RefSeq" id="WP_142006089.1">
    <property type="nucleotide sequence ID" value="NZ_CAJTBP010000001.1"/>
</dbReference>
<dbReference type="Pfam" id="PF05402">
    <property type="entry name" value="PqqD"/>
    <property type="match status" value="1"/>
</dbReference>
<reference evidence="1 2" key="1">
    <citation type="submission" date="2019-06" db="EMBL/GenBank/DDBJ databases">
        <title>Sequencing the genomes of 1000 actinobacteria strains.</title>
        <authorList>
            <person name="Klenk H.-P."/>
        </authorList>
    </citation>
    <scope>NUCLEOTIDE SEQUENCE [LARGE SCALE GENOMIC DNA]</scope>
    <source>
        <strain evidence="1 2">DSM 24617</strain>
    </source>
</reference>
<evidence type="ECO:0000313" key="1">
    <source>
        <dbReference type="EMBL" id="TQL34077.1"/>
    </source>
</evidence>
<dbReference type="Proteomes" id="UP000318336">
    <property type="component" value="Unassembled WGS sequence"/>
</dbReference>
<protein>
    <submittedName>
        <fullName evidence="1">Coenzyme PQQ synthesis protein D (PqqD)</fullName>
    </submittedName>
</protein>
<dbReference type="InterPro" id="IPR041881">
    <property type="entry name" value="PqqD_sf"/>
</dbReference>
<dbReference type="Gene3D" id="1.10.10.1150">
    <property type="entry name" value="Coenzyme PQQ synthesis protein D (PqqD)"/>
    <property type="match status" value="1"/>
</dbReference>
<name>A0A542XE18_9MICO</name>
<gene>
    <name evidence="1" type="ORF">FB554_2235</name>
</gene>
<dbReference type="EMBL" id="VFOK01000001">
    <property type="protein sequence ID" value="TQL34077.1"/>
    <property type="molecule type" value="Genomic_DNA"/>
</dbReference>